<comment type="domain">
    <text evidence="7">Comprises of two domains. The C-terminal domain contains the binding site for glutamine and catalyzes the hydrolysis of this substrate to glutamate and ammonia. The N-terminal domain is anticipated to bind ATP and cobyrinate and catalyzes the ultimate synthesis of the diamide product. The ammonia produced via the glutaminase domain is probably translocated to the adjacent domain via a molecular tunnel, where it reacts with an activated intermediate.</text>
</comment>
<dbReference type="CDD" id="cd05388">
    <property type="entry name" value="CobB_N"/>
    <property type="match status" value="1"/>
</dbReference>
<evidence type="ECO:0000313" key="11">
    <source>
        <dbReference type="Proteomes" id="UP000004416"/>
    </source>
</evidence>
<dbReference type="UniPathway" id="UPA00148">
    <property type="reaction ID" value="UER00231"/>
</dbReference>
<feature type="domain" description="CobQ/CobB/MinD/ParA nucleotide binding" evidence="8">
    <location>
        <begin position="24"/>
        <end position="207"/>
    </location>
</feature>
<feature type="active site" description="Nucleophile" evidence="7">
    <location>
        <position position="377"/>
    </location>
</feature>
<dbReference type="EMBL" id="AFZX01000064">
    <property type="protein sequence ID" value="EHL06810.1"/>
    <property type="molecule type" value="Genomic_DNA"/>
</dbReference>
<comment type="miscellaneous">
    <text evidence="7">The a and c carboxylates of cobyrinate are activated for nucleophilic attack via formation of a phosphorylated intermediate by ATP. CbiA catalyzes first the amidation of the c-carboxylate, and then that of the a-carboxylate.</text>
</comment>
<evidence type="ECO:0000256" key="4">
    <source>
        <dbReference type="ARBA" id="ARBA00022840"/>
    </source>
</evidence>
<evidence type="ECO:0000256" key="3">
    <source>
        <dbReference type="ARBA" id="ARBA00022741"/>
    </source>
</evidence>
<dbReference type="PROSITE" id="PS51274">
    <property type="entry name" value="GATASE_COBBQ"/>
    <property type="match status" value="1"/>
</dbReference>
<dbReference type="InterPro" id="IPR004484">
    <property type="entry name" value="CbiA/CobB_synth"/>
</dbReference>
<comment type="similarity">
    <text evidence="7">Belongs to the CobB/CbiA family.</text>
</comment>
<evidence type="ECO:0000256" key="6">
    <source>
        <dbReference type="ARBA" id="ARBA00022962"/>
    </source>
</evidence>
<comment type="catalytic activity">
    <reaction evidence="7">
        <text>cob(II)yrinate + 2 L-glutamine + 2 ATP + 2 H2O = cob(II)yrinate a,c diamide + 2 L-glutamate + 2 ADP + 2 phosphate + 2 H(+)</text>
        <dbReference type="Rhea" id="RHEA:26289"/>
        <dbReference type="ChEBI" id="CHEBI:15377"/>
        <dbReference type="ChEBI" id="CHEBI:15378"/>
        <dbReference type="ChEBI" id="CHEBI:29985"/>
        <dbReference type="ChEBI" id="CHEBI:30616"/>
        <dbReference type="ChEBI" id="CHEBI:43474"/>
        <dbReference type="ChEBI" id="CHEBI:58359"/>
        <dbReference type="ChEBI" id="CHEBI:58537"/>
        <dbReference type="ChEBI" id="CHEBI:58894"/>
        <dbReference type="ChEBI" id="CHEBI:456216"/>
        <dbReference type="EC" id="6.3.5.11"/>
    </reaction>
</comment>
<sequence length="503" mass="55544">MQLGVPKIFYKEVKTMPHSLPPRILIAGTHSGVGKTTIATGIMAALTRRGLPVQPYKVGPDYIDPSYHTLATGRSSRNLDRWMLREELIPIFARTSQDCWAVIEGVMGLFDGVSGTKGYGSSADIAKLLDAPVVLILDAGNLSRSAAAVVHGFCTFDPEVKIAGVILNRVKSPAQESLLREALSEIQVPILGVLPKEEGIRLPERHLGLVPSQEQAFQESFFDELISVVNRTIDLEQIQRIMQQRVIQEAPPEKQSVAELTCPKGTASWGGEPILHEGLSEEAAAGNRNYHPLRLGVARDEAFSFYYQDALDCAENLGFVLVPFSPLHDSSLPAGLDGLFFGGGFPELHLERLSQNQSFLESLRQFSRSGKPIYGECGGYMYLGTQVTDFEGRTYPMAGLIPIAAEMAPKLQGMGYRQGIFRRDNFLSKAGNMVYGHEFHYSKVNYLSCDDEAFPAFELVKGERSLRMDGYARDNIVASYLHINFAGQPELLQHWAEHIRQGA</sequence>
<dbReference type="Proteomes" id="UP000004416">
    <property type="component" value="Unassembled WGS sequence"/>
</dbReference>
<dbReference type="Pfam" id="PF07685">
    <property type="entry name" value="GATase_3"/>
    <property type="match status" value="1"/>
</dbReference>
<evidence type="ECO:0000256" key="5">
    <source>
        <dbReference type="ARBA" id="ARBA00022842"/>
    </source>
</evidence>
<comment type="caution">
    <text evidence="10">The sequence shown here is derived from an EMBL/GenBank/DDBJ whole genome shotgun (WGS) entry which is preliminary data.</text>
</comment>
<dbReference type="HAMAP" id="MF_00027">
    <property type="entry name" value="CobB_CbiA"/>
    <property type="match status" value="1"/>
</dbReference>
<proteinExistence type="inferred from homology"/>
<dbReference type="NCBIfam" id="NF002204">
    <property type="entry name" value="PRK01077.1"/>
    <property type="match status" value="1"/>
</dbReference>
<keyword evidence="2 7" id="KW-0436">Ligase</keyword>
<dbReference type="InterPro" id="IPR011698">
    <property type="entry name" value="GATase_3"/>
</dbReference>
<gene>
    <name evidence="7" type="primary">cbiA</name>
    <name evidence="10" type="ORF">HMPREF0322_02477</name>
</gene>
<evidence type="ECO:0000256" key="7">
    <source>
        <dbReference type="HAMAP-Rule" id="MF_00027"/>
    </source>
</evidence>
<name>G9XND5_DESHA</name>
<evidence type="ECO:0000259" key="8">
    <source>
        <dbReference type="Pfam" id="PF01656"/>
    </source>
</evidence>
<dbReference type="Gene3D" id="3.40.50.300">
    <property type="entry name" value="P-loop containing nucleotide triphosphate hydrolases"/>
    <property type="match status" value="2"/>
</dbReference>
<dbReference type="InterPro" id="IPR029062">
    <property type="entry name" value="Class_I_gatase-like"/>
</dbReference>
<dbReference type="InterPro" id="IPR002586">
    <property type="entry name" value="CobQ/CobB/MinD/ParA_Nub-bd_dom"/>
</dbReference>
<protein>
    <recommendedName>
        <fullName evidence="7">Cobyrinate a,c-diamide synthase</fullName>
        <ecNumber evidence="7">6.3.5.11</ecNumber>
    </recommendedName>
    <alternativeName>
        <fullName evidence="7">Cobyrinic acid a,c-diamide synthetase</fullName>
    </alternativeName>
</protein>
<dbReference type="AlphaFoldDB" id="G9XND5"/>
<keyword evidence="3 7" id="KW-0547">Nucleotide-binding</keyword>
<dbReference type="Gene3D" id="3.40.50.880">
    <property type="match status" value="1"/>
</dbReference>
<keyword evidence="7" id="KW-0169">Cobalamin biosynthesis</keyword>
<dbReference type="GO" id="GO:0009236">
    <property type="term" value="P:cobalamin biosynthetic process"/>
    <property type="evidence" value="ECO:0007669"/>
    <property type="project" value="UniProtKB-UniRule"/>
</dbReference>
<evidence type="ECO:0000259" key="9">
    <source>
        <dbReference type="Pfam" id="PF07685"/>
    </source>
</evidence>
<dbReference type="SUPFAM" id="SSF52540">
    <property type="entry name" value="P-loop containing nucleoside triphosphate hydrolases"/>
    <property type="match status" value="1"/>
</dbReference>
<comment type="function">
    <text evidence="7">Catalyzes the ATP-dependent amidation of the two carboxylate groups at positions a and c of cobyrinate, using either L-glutamine or ammonia as the nitrogen source.</text>
</comment>
<evidence type="ECO:0000313" key="10">
    <source>
        <dbReference type="EMBL" id="EHL06810.1"/>
    </source>
</evidence>
<feature type="site" description="Increases nucleophilicity of active site Cys" evidence="7">
    <location>
        <position position="482"/>
    </location>
</feature>
<dbReference type="GO" id="GO:0042242">
    <property type="term" value="F:cobyrinic acid a,c-diamide synthase activity"/>
    <property type="evidence" value="ECO:0007669"/>
    <property type="project" value="UniProtKB-UniRule"/>
</dbReference>
<dbReference type="PANTHER" id="PTHR43873">
    <property type="entry name" value="COBYRINATE A,C-DIAMIDE SYNTHASE"/>
    <property type="match status" value="1"/>
</dbReference>
<comment type="cofactor">
    <cofactor evidence="1 7">
        <name>Mg(2+)</name>
        <dbReference type="ChEBI" id="CHEBI:18420"/>
    </cofactor>
</comment>
<dbReference type="Pfam" id="PF01656">
    <property type="entry name" value="CbiA"/>
    <property type="match status" value="1"/>
</dbReference>
<dbReference type="EC" id="6.3.5.11" evidence="7"/>
<dbReference type="HOGENOM" id="CLU_022752_2_0_9"/>
<dbReference type="SUPFAM" id="SSF52317">
    <property type="entry name" value="Class I glutamine amidotransferase-like"/>
    <property type="match status" value="1"/>
</dbReference>
<reference evidence="10 11" key="1">
    <citation type="submission" date="2011-08" db="EMBL/GenBank/DDBJ databases">
        <authorList>
            <person name="Weinstock G."/>
            <person name="Sodergren E."/>
            <person name="Clifton S."/>
            <person name="Fulton L."/>
            <person name="Fulton B."/>
            <person name="Courtney L."/>
            <person name="Fronick C."/>
            <person name="Harrison M."/>
            <person name="Strong C."/>
            <person name="Farmer C."/>
            <person name="Delahaunty K."/>
            <person name="Markovic C."/>
            <person name="Hall O."/>
            <person name="Minx P."/>
            <person name="Tomlinson C."/>
            <person name="Mitreva M."/>
            <person name="Hou S."/>
            <person name="Chen J."/>
            <person name="Wollam A."/>
            <person name="Pepin K.H."/>
            <person name="Johnson M."/>
            <person name="Bhonagiri V."/>
            <person name="Zhang X."/>
            <person name="Suruliraj S."/>
            <person name="Warren W."/>
            <person name="Chinwalla A."/>
            <person name="Mardis E.R."/>
            <person name="Wilson R.K."/>
        </authorList>
    </citation>
    <scope>NUCLEOTIDE SEQUENCE [LARGE SCALE GENOMIC DNA]</scope>
    <source>
        <strain evidence="10 11">DP7</strain>
    </source>
</reference>
<dbReference type="GO" id="GO:0005524">
    <property type="term" value="F:ATP binding"/>
    <property type="evidence" value="ECO:0007669"/>
    <property type="project" value="UniProtKB-UniRule"/>
</dbReference>
<dbReference type="InterPro" id="IPR027417">
    <property type="entry name" value="P-loop_NTPase"/>
</dbReference>
<dbReference type="PATRIC" id="fig|537010.4.peg.2322"/>
<dbReference type="CDD" id="cd03130">
    <property type="entry name" value="GATase1_CobB"/>
    <property type="match status" value="1"/>
</dbReference>
<comment type="pathway">
    <text evidence="7">Cofactor biosynthesis; adenosylcobalamin biosynthesis; cob(II)yrinate a,c-diamide from sirohydrochlorin (anaerobic route): step 10/10.</text>
</comment>
<accession>G9XND5</accession>
<evidence type="ECO:0000256" key="1">
    <source>
        <dbReference type="ARBA" id="ARBA00001946"/>
    </source>
</evidence>
<feature type="domain" description="CobB/CobQ-like glutamine amidotransferase" evidence="9">
    <location>
        <begin position="295"/>
        <end position="487"/>
    </location>
</feature>
<dbReference type="NCBIfam" id="TIGR00379">
    <property type="entry name" value="cobB"/>
    <property type="match status" value="1"/>
</dbReference>
<organism evidence="10 11">
    <name type="scientific">Desulfitobacterium hafniense DP7</name>
    <dbReference type="NCBI Taxonomy" id="537010"/>
    <lineage>
        <taxon>Bacteria</taxon>
        <taxon>Bacillati</taxon>
        <taxon>Bacillota</taxon>
        <taxon>Clostridia</taxon>
        <taxon>Eubacteriales</taxon>
        <taxon>Desulfitobacteriaceae</taxon>
        <taxon>Desulfitobacterium</taxon>
    </lineage>
</organism>
<keyword evidence="5 7" id="KW-0460">Magnesium</keyword>
<dbReference type="PANTHER" id="PTHR43873:SF1">
    <property type="entry name" value="COBYRINATE A,C-DIAMIDE SYNTHASE"/>
    <property type="match status" value="1"/>
</dbReference>
<keyword evidence="4 7" id="KW-0067">ATP-binding</keyword>
<keyword evidence="6 7" id="KW-0315">Glutamine amidotransferase</keyword>
<evidence type="ECO:0000256" key="2">
    <source>
        <dbReference type="ARBA" id="ARBA00022598"/>
    </source>
</evidence>